<comment type="caution">
    <text evidence="3">The sequence shown here is derived from an EMBL/GenBank/DDBJ whole genome shotgun (WGS) entry which is preliminary data.</text>
</comment>
<protein>
    <recommendedName>
        <fullName evidence="2">Xaa-Pro dipeptidyl-peptidase C-terminal domain-containing protein</fullName>
    </recommendedName>
</protein>
<dbReference type="EMBL" id="CAJNOC010002932">
    <property type="protein sequence ID" value="CAF0958777.1"/>
    <property type="molecule type" value="Genomic_DNA"/>
</dbReference>
<keyword evidence="1" id="KW-0378">Hydrolase</keyword>
<dbReference type="SMART" id="SM00939">
    <property type="entry name" value="PepX_C"/>
    <property type="match status" value="1"/>
</dbReference>
<dbReference type="Gene3D" id="3.40.50.1820">
    <property type="entry name" value="alpha/beta hydrolase"/>
    <property type="match status" value="1"/>
</dbReference>
<dbReference type="Pfam" id="PF02129">
    <property type="entry name" value="Peptidase_S15"/>
    <property type="match status" value="1"/>
</dbReference>
<keyword evidence="4" id="KW-1185">Reference proteome</keyword>
<dbReference type="GO" id="GO:0008239">
    <property type="term" value="F:dipeptidyl-peptidase activity"/>
    <property type="evidence" value="ECO:0007669"/>
    <property type="project" value="InterPro"/>
</dbReference>
<feature type="domain" description="Xaa-Pro dipeptidyl-peptidase C-terminal" evidence="2">
    <location>
        <begin position="324"/>
        <end position="571"/>
    </location>
</feature>
<dbReference type="InterPro" id="IPR005674">
    <property type="entry name" value="CocE/Ser_esterase"/>
</dbReference>
<dbReference type="NCBIfam" id="TIGR00976">
    <property type="entry name" value="CocE_NonD"/>
    <property type="match status" value="1"/>
</dbReference>
<sequence>MISIFLILLHNCIGFFSLDDFHTEFVQMSDGKKLAVDIYRSLTNEKLPVILEMTPYGRTSESTTFRNEARYWYQNGYIFVIADTRGSGDSEGDFEFFARDGQDGFDLIEWVAREPWSNGKVGMRGSSYTGTNQLYVAVKKPKNLFCINPSATFGRPLENLPFNKAFYLNWALGWIGKSANLPKNSLDWKNTDPSQWLEHRPLYTLDEFVTDRILPLYRKFLEHPTIDSFWEKIYLKPENYSQIEIPSLSFTGWFDGTMYGTLLHFEDMVRYSVRNNDHFLIVGPYEHGNAPDGGLDFITGKPKKNIGDLFIEDNAFLPGLNMTKEFYDWCLKDRPKPQWKQVKAYITGTNEWREGLFFVKDNLEDKYLYLKSKYGAASKMGDGVLDLDYPTYGSDTYEYNPDEPVRSDLSKNVLLPVDMNFYLNRTDFLIYTSSVVKKAFTVFGKVKLELTFSSNVRDTDFVAFLMDVDENDRSIKLGSMGTFQLRTRYRYGYDKEVLMEPNKIYNLTIDMYEMGHTFLPGHKVRLAVTSSFYPIISANLNTGNNIAFDMGPSIKSNQTIYYGSPLNGFTSRINFKSKDLGYDCF</sequence>
<dbReference type="PANTHER" id="PTHR43056">
    <property type="entry name" value="PEPTIDASE S9 PROLYL OLIGOPEPTIDASE"/>
    <property type="match status" value="1"/>
</dbReference>
<dbReference type="OrthoDB" id="416441at2759"/>
<dbReference type="InterPro" id="IPR029058">
    <property type="entry name" value="AB_hydrolase_fold"/>
</dbReference>
<organism evidence="3 4">
    <name type="scientific">Brachionus calyciflorus</name>
    <dbReference type="NCBI Taxonomy" id="104777"/>
    <lineage>
        <taxon>Eukaryota</taxon>
        <taxon>Metazoa</taxon>
        <taxon>Spiralia</taxon>
        <taxon>Gnathifera</taxon>
        <taxon>Rotifera</taxon>
        <taxon>Eurotatoria</taxon>
        <taxon>Monogononta</taxon>
        <taxon>Pseudotrocha</taxon>
        <taxon>Ploima</taxon>
        <taxon>Brachionidae</taxon>
        <taxon>Brachionus</taxon>
    </lineage>
</organism>
<evidence type="ECO:0000313" key="3">
    <source>
        <dbReference type="EMBL" id="CAF0958777.1"/>
    </source>
</evidence>
<dbReference type="Gene3D" id="1.10.3020.10">
    <property type="entry name" value="alpha-amino acid ester hydrolase ( Helical cap domain)"/>
    <property type="match status" value="1"/>
</dbReference>
<dbReference type="SUPFAM" id="SSF53474">
    <property type="entry name" value="alpha/beta-Hydrolases"/>
    <property type="match status" value="1"/>
</dbReference>
<dbReference type="InterPro" id="IPR000383">
    <property type="entry name" value="Xaa-Pro-like_dom"/>
</dbReference>
<dbReference type="InterPro" id="IPR050585">
    <property type="entry name" value="Xaa-Pro_dipeptidyl-ppase/CocE"/>
</dbReference>
<accession>A0A814DRW9</accession>
<evidence type="ECO:0000256" key="1">
    <source>
        <dbReference type="ARBA" id="ARBA00022801"/>
    </source>
</evidence>
<name>A0A814DRW9_9BILA</name>
<reference evidence="3" key="1">
    <citation type="submission" date="2021-02" db="EMBL/GenBank/DDBJ databases">
        <authorList>
            <person name="Nowell W R."/>
        </authorList>
    </citation>
    <scope>NUCLEOTIDE SEQUENCE</scope>
    <source>
        <strain evidence="3">Ploen Becks lab</strain>
    </source>
</reference>
<dbReference type="Proteomes" id="UP000663879">
    <property type="component" value="Unassembled WGS sequence"/>
</dbReference>
<proteinExistence type="predicted"/>
<evidence type="ECO:0000259" key="2">
    <source>
        <dbReference type="SMART" id="SM00939"/>
    </source>
</evidence>
<dbReference type="PANTHER" id="PTHR43056:SF10">
    <property type="entry name" value="COCE_NOND FAMILY, PUTATIVE (AFU_ORTHOLOGUE AFUA_7G00600)-RELATED"/>
    <property type="match status" value="1"/>
</dbReference>
<gene>
    <name evidence="3" type="ORF">OXX778_LOCUS14334</name>
</gene>
<dbReference type="Pfam" id="PF08530">
    <property type="entry name" value="PepX_C"/>
    <property type="match status" value="1"/>
</dbReference>
<dbReference type="SUPFAM" id="SSF49785">
    <property type="entry name" value="Galactose-binding domain-like"/>
    <property type="match status" value="1"/>
</dbReference>
<evidence type="ECO:0000313" key="4">
    <source>
        <dbReference type="Proteomes" id="UP000663879"/>
    </source>
</evidence>
<dbReference type="InterPro" id="IPR008979">
    <property type="entry name" value="Galactose-bd-like_sf"/>
</dbReference>
<dbReference type="Gene3D" id="2.60.120.260">
    <property type="entry name" value="Galactose-binding domain-like"/>
    <property type="match status" value="1"/>
</dbReference>
<dbReference type="AlphaFoldDB" id="A0A814DRW9"/>
<dbReference type="InterPro" id="IPR013736">
    <property type="entry name" value="Xaa-Pro_dipept_C"/>
</dbReference>